<proteinExistence type="inferred from homology"/>
<organism evidence="4 5">
    <name type="scientific">Candidatus Magnetobacterium casense</name>
    <dbReference type="NCBI Taxonomy" id="1455061"/>
    <lineage>
        <taxon>Bacteria</taxon>
        <taxon>Pseudomonadati</taxon>
        <taxon>Nitrospirota</taxon>
        <taxon>Thermodesulfovibrionia</taxon>
        <taxon>Thermodesulfovibrionales</taxon>
        <taxon>Candidatus Magnetobacteriaceae</taxon>
        <taxon>Candidatus Magnetobacterium</taxon>
    </lineage>
</organism>
<dbReference type="InterPro" id="IPR011765">
    <property type="entry name" value="Pept_M16_N"/>
</dbReference>
<dbReference type="Proteomes" id="UP001196980">
    <property type="component" value="Unassembled WGS sequence"/>
</dbReference>
<dbReference type="Pfam" id="PF00675">
    <property type="entry name" value="Peptidase_M16"/>
    <property type="match status" value="1"/>
</dbReference>
<evidence type="ECO:0000256" key="1">
    <source>
        <dbReference type="ARBA" id="ARBA00007261"/>
    </source>
</evidence>
<evidence type="ECO:0000313" key="5">
    <source>
        <dbReference type="Proteomes" id="UP001196980"/>
    </source>
</evidence>
<comment type="caution">
    <text evidence="4">The sequence shown here is derived from an EMBL/GenBank/DDBJ whole genome shotgun (WGS) entry which is preliminary data.</text>
</comment>
<dbReference type="PANTHER" id="PTHR11851:SF49">
    <property type="entry name" value="MITOCHONDRIAL-PROCESSING PEPTIDASE SUBUNIT ALPHA"/>
    <property type="match status" value="1"/>
</dbReference>
<reference evidence="4 5" key="1">
    <citation type="journal article" date="2020" name="J Geophys Res Biogeosci">
        <title>Magnetotaxis as an Adaptation to Enable Bacterial Shuttling of Microbial Sulfur and Sulfur Cycling Across Aquatic Oxic#Anoxic Interfaces.</title>
        <authorList>
            <person name="Li J."/>
            <person name="Liu P."/>
            <person name="Wang J."/>
            <person name="Roberts A.P."/>
            <person name="Pan Y."/>
        </authorList>
    </citation>
    <scope>NUCLEOTIDE SEQUENCE [LARGE SCALE GENOMIC DNA]</scope>
    <source>
        <strain evidence="4 5">MYR-1_YQ</strain>
    </source>
</reference>
<name>A0ABS6RXT8_9BACT</name>
<feature type="domain" description="Peptidase M16 N-terminal" evidence="2">
    <location>
        <begin position="47"/>
        <end position="184"/>
    </location>
</feature>
<protein>
    <submittedName>
        <fullName evidence="4">Insulinase family protein</fullName>
    </submittedName>
</protein>
<dbReference type="PANTHER" id="PTHR11851">
    <property type="entry name" value="METALLOPROTEASE"/>
    <property type="match status" value="1"/>
</dbReference>
<dbReference type="Pfam" id="PF05193">
    <property type="entry name" value="Peptidase_M16_C"/>
    <property type="match status" value="1"/>
</dbReference>
<evidence type="ECO:0000259" key="3">
    <source>
        <dbReference type="Pfam" id="PF05193"/>
    </source>
</evidence>
<comment type="similarity">
    <text evidence="1">Belongs to the peptidase M16 family.</text>
</comment>
<sequence length="449" mass="50317">MNMHMRIRVFFVAILLIVFPLTAHALDVRREVLMNGLTLLHMERTNLPIVKINLLVRASKLDESSDKAGLANLTAEMLLEGTKSKSSKEIQEEIEFMGASLEASVNTDFTVISLSVLKKDLDKGFEILADCLLNPLFSDGELRAKKEIVKGAIKQSEESPAFVASRAFLKDVYGQFPYGRPTEGDIQSVDSIGVQDLVNFHKGHYVASASILTAVGDVTYDKITGLIDKHLSKWQVGEVSHPHAPISYSGHSVKVNLIDMDLTQANIILGHEGIARDNIDFYAVMVMNYILGGGGFSSRMVKTLRDDMGLAYDVRSHFASYKYSGDFQAIIQTKSEFANTAVTEILKQIKTIKTDYVTEEELSDAKAYLTGSFPRKLDTMDKIAHFLSQVEFYRLGLDYDKKYLDYIRAVTKEDVRRVAGKYLDDINYHLVIVGKQEKIGFQQKDSKDK</sequence>
<dbReference type="InterPro" id="IPR050361">
    <property type="entry name" value="MPP/UQCRC_Complex"/>
</dbReference>
<evidence type="ECO:0000313" key="4">
    <source>
        <dbReference type="EMBL" id="MBV6341421.1"/>
    </source>
</evidence>
<dbReference type="RefSeq" id="WP_218252055.1">
    <property type="nucleotide sequence ID" value="NZ_JABXWD010000106.1"/>
</dbReference>
<accession>A0ABS6RXT8</accession>
<feature type="domain" description="Peptidase M16 C-terminal" evidence="3">
    <location>
        <begin position="192"/>
        <end position="368"/>
    </location>
</feature>
<gene>
    <name evidence="4" type="ORF">HWQ67_07470</name>
</gene>
<dbReference type="EMBL" id="JABXWD010000106">
    <property type="protein sequence ID" value="MBV6341421.1"/>
    <property type="molecule type" value="Genomic_DNA"/>
</dbReference>
<keyword evidence="5" id="KW-1185">Reference proteome</keyword>
<dbReference type="InterPro" id="IPR007863">
    <property type="entry name" value="Peptidase_M16_C"/>
</dbReference>
<evidence type="ECO:0000259" key="2">
    <source>
        <dbReference type="Pfam" id="PF00675"/>
    </source>
</evidence>